<dbReference type="AlphaFoldDB" id="A0A0N4YZW1"/>
<reference evidence="1" key="1">
    <citation type="submission" date="2017-02" db="UniProtKB">
        <authorList>
            <consortium name="WormBaseParasite"/>
        </authorList>
    </citation>
    <scope>IDENTIFICATION</scope>
</reference>
<accession>A0A0N4YZW1</accession>
<evidence type="ECO:0000313" key="1">
    <source>
        <dbReference type="WBParaSite" id="NBR_0002278301-mRNA-1"/>
    </source>
</evidence>
<dbReference type="WBParaSite" id="NBR_0002278301-mRNA-1">
    <property type="protein sequence ID" value="NBR_0002278301-mRNA-1"/>
    <property type="gene ID" value="NBR_0002278301"/>
</dbReference>
<sequence>LAPVSSVDCGSFQNDQRLHESRRSSRDVLCFLCRFNVNALLPLRIDWGFETANRPHIAENNTKTSDEYRLYSEHFTENIYDLMDSRFWNKFDNESATMFQVQTQLVALIK</sequence>
<name>A0A0N4YZW1_NIPBR</name>
<proteinExistence type="predicted"/>
<organism evidence="1">
    <name type="scientific">Nippostrongylus brasiliensis</name>
    <name type="common">Rat hookworm</name>
    <dbReference type="NCBI Taxonomy" id="27835"/>
    <lineage>
        <taxon>Eukaryota</taxon>
        <taxon>Metazoa</taxon>
        <taxon>Ecdysozoa</taxon>
        <taxon>Nematoda</taxon>
        <taxon>Chromadorea</taxon>
        <taxon>Rhabditida</taxon>
        <taxon>Rhabditina</taxon>
        <taxon>Rhabditomorpha</taxon>
        <taxon>Strongyloidea</taxon>
        <taxon>Heligmosomidae</taxon>
        <taxon>Nippostrongylus</taxon>
    </lineage>
</organism>
<protein>
    <submittedName>
        <fullName evidence="1">DDE_Tnp_1_7 domain-containing protein</fullName>
    </submittedName>
</protein>